<accession>A0ACC0PDV2</accession>
<dbReference type="Proteomes" id="UP001062846">
    <property type="component" value="Chromosome 3"/>
</dbReference>
<comment type="caution">
    <text evidence="1">The sequence shown here is derived from an EMBL/GenBank/DDBJ whole genome shotgun (WGS) entry which is preliminary data.</text>
</comment>
<protein>
    <submittedName>
        <fullName evidence="1">Uncharacterized protein</fullName>
    </submittedName>
</protein>
<keyword evidence="2" id="KW-1185">Reference proteome</keyword>
<reference evidence="1" key="1">
    <citation type="submission" date="2022-02" db="EMBL/GenBank/DDBJ databases">
        <title>Plant Genome Project.</title>
        <authorList>
            <person name="Zhang R.-G."/>
        </authorList>
    </citation>
    <scope>NUCLEOTIDE SEQUENCE</scope>
    <source>
        <strain evidence="1">AT1</strain>
    </source>
</reference>
<organism evidence="1 2">
    <name type="scientific">Rhododendron molle</name>
    <name type="common">Chinese azalea</name>
    <name type="synonym">Azalea mollis</name>
    <dbReference type="NCBI Taxonomy" id="49168"/>
    <lineage>
        <taxon>Eukaryota</taxon>
        <taxon>Viridiplantae</taxon>
        <taxon>Streptophyta</taxon>
        <taxon>Embryophyta</taxon>
        <taxon>Tracheophyta</taxon>
        <taxon>Spermatophyta</taxon>
        <taxon>Magnoliopsida</taxon>
        <taxon>eudicotyledons</taxon>
        <taxon>Gunneridae</taxon>
        <taxon>Pentapetalae</taxon>
        <taxon>asterids</taxon>
        <taxon>Ericales</taxon>
        <taxon>Ericaceae</taxon>
        <taxon>Ericoideae</taxon>
        <taxon>Rhodoreae</taxon>
        <taxon>Rhododendron</taxon>
    </lineage>
</organism>
<gene>
    <name evidence="1" type="ORF">RHMOL_Rhmol03G0071500</name>
</gene>
<proteinExistence type="predicted"/>
<sequence>MEVLQRTPSDFFSNPSVKESIFWTLSADGKYSAKTAWEACSHMYPIQTWYSFVWYANNVPRWSFILWLAV</sequence>
<dbReference type="EMBL" id="CM046390">
    <property type="protein sequence ID" value="KAI8562902.1"/>
    <property type="molecule type" value="Genomic_DNA"/>
</dbReference>
<evidence type="ECO:0000313" key="1">
    <source>
        <dbReference type="EMBL" id="KAI8562902.1"/>
    </source>
</evidence>
<evidence type="ECO:0000313" key="2">
    <source>
        <dbReference type="Proteomes" id="UP001062846"/>
    </source>
</evidence>
<name>A0ACC0PDV2_RHOML</name>